<protein>
    <submittedName>
        <fullName evidence="2">Uncharacterized protein</fullName>
    </submittedName>
</protein>
<proteinExistence type="predicted"/>
<dbReference type="AlphaFoldDB" id="M7UKJ3"/>
<dbReference type="OrthoDB" id="3534805at2759"/>
<name>M7UKJ3_BOTF1</name>
<feature type="compositionally biased region" description="Basic and acidic residues" evidence="1">
    <location>
        <begin position="58"/>
        <end position="80"/>
    </location>
</feature>
<evidence type="ECO:0000313" key="2">
    <source>
        <dbReference type="EMBL" id="EMR84117.1"/>
    </source>
</evidence>
<dbReference type="HOGENOM" id="CLU_2385876_0_0_1"/>
<feature type="region of interest" description="Disordered" evidence="1">
    <location>
        <begin position="50"/>
        <end position="94"/>
    </location>
</feature>
<dbReference type="Proteomes" id="UP000012045">
    <property type="component" value="Unassembled WGS sequence"/>
</dbReference>
<evidence type="ECO:0000313" key="3">
    <source>
        <dbReference type="Proteomes" id="UP000012045"/>
    </source>
</evidence>
<dbReference type="EMBL" id="KB707965">
    <property type="protein sequence ID" value="EMR84117.1"/>
    <property type="molecule type" value="Genomic_DNA"/>
</dbReference>
<accession>M7UKJ3</accession>
<reference evidence="3" key="1">
    <citation type="journal article" date="2013" name="Genome Announc.">
        <title>Draft genome sequence of Botrytis cinerea BcDW1, inoculum for noble rot of grape berries.</title>
        <authorList>
            <person name="Blanco-Ulate B."/>
            <person name="Allen G."/>
            <person name="Powell A.L."/>
            <person name="Cantu D."/>
        </authorList>
    </citation>
    <scope>NUCLEOTIDE SEQUENCE [LARGE SCALE GENOMIC DNA]</scope>
    <source>
        <strain evidence="3">BcDW1</strain>
    </source>
</reference>
<evidence type="ECO:0000256" key="1">
    <source>
        <dbReference type="SAM" id="MobiDB-lite"/>
    </source>
</evidence>
<sequence>MTAVEEARHHPDIVSLLKNFEQKDIEALNELKPVLLANMVKVEGFMNRIAGEEEQGEDQEKHTKKNEEDNKKEECEKSGSDEGGENIIFEKDEE</sequence>
<gene>
    <name evidence="2" type="ORF">BcDW1_7265</name>
</gene>
<organism evidence="2 3">
    <name type="scientific">Botryotinia fuckeliana (strain BcDW1)</name>
    <name type="common">Noble rot fungus</name>
    <name type="synonym">Botrytis cinerea</name>
    <dbReference type="NCBI Taxonomy" id="1290391"/>
    <lineage>
        <taxon>Eukaryota</taxon>
        <taxon>Fungi</taxon>
        <taxon>Dikarya</taxon>
        <taxon>Ascomycota</taxon>
        <taxon>Pezizomycotina</taxon>
        <taxon>Leotiomycetes</taxon>
        <taxon>Helotiales</taxon>
        <taxon>Sclerotiniaceae</taxon>
        <taxon>Botrytis</taxon>
    </lineage>
</organism>